<feature type="compositionally biased region" description="Low complexity" evidence="1">
    <location>
        <begin position="211"/>
        <end position="223"/>
    </location>
</feature>
<dbReference type="Gene3D" id="3.30.470.30">
    <property type="entry name" value="DNA ligase/mRNA capping enzyme"/>
    <property type="match status" value="1"/>
</dbReference>
<dbReference type="EMBL" id="BMPQ01000063">
    <property type="protein sequence ID" value="GGL17886.1"/>
    <property type="molecule type" value="Genomic_DNA"/>
</dbReference>
<dbReference type="GO" id="GO:0005524">
    <property type="term" value="F:ATP binding"/>
    <property type="evidence" value="ECO:0007669"/>
    <property type="project" value="InterPro"/>
</dbReference>
<dbReference type="GO" id="GO:0003910">
    <property type="term" value="F:DNA ligase (ATP) activity"/>
    <property type="evidence" value="ECO:0007669"/>
    <property type="project" value="InterPro"/>
</dbReference>
<reference evidence="3" key="2">
    <citation type="submission" date="2020-09" db="EMBL/GenBank/DDBJ databases">
        <authorList>
            <person name="Sun Q."/>
            <person name="Ohkuma M."/>
        </authorList>
    </citation>
    <scope>NUCLEOTIDE SEQUENCE</scope>
    <source>
        <strain evidence="3">JCM 3035</strain>
    </source>
</reference>
<reference evidence="3" key="1">
    <citation type="journal article" date="2014" name="Int. J. Syst. Evol. Microbiol.">
        <title>Complete genome sequence of Corynebacterium casei LMG S-19264T (=DSM 44701T), isolated from a smear-ripened cheese.</title>
        <authorList>
            <consortium name="US DOE Joint Genome Institute (JGI-PGF)"/>
            <person name="Walter F."/>
            <person name="Albersmeier A."/>
            <person name="Kalinowski J."/>
            <person name="Ruckert C."/>
        </authorList>
    </citation>
    <scope>NUCLEOTIDE SEQUENCE</scope>
    <source>
        <strain evidence="3">JCM 3035</strain>
    </source>
</reference>
<dbReference type="InterPro" id="IPR012310">
    <property type="entry name" value="DNA_ligase_ATP-dep_cent"/>
</dbReference>
<accession>A0A917RPK5</accession>
<dbReference type="SUPFAM" id="SSF56091">
    <property type="entry name" value="DNA ligase/mRNA capping enzyme, catalytic domain"/>
    <property type="match status" value="1"/>
</dbReference>
<dbReference type="AlphaFoldDB" id="A0A917RPK5"/>
<keyword evidence="4" id="KW-1185">Reference proteome</keyword>
<evidence type="ECO:0000313" key="4">
    <source>
        <dbReference type="Proteomes" id="UP000637788"/>
    </source>
</evidence>
<protein>
    <recommendedName>
        <fullName evidence="2">ATP-dependent DNA ligase family profile domain-containing protein</fullName>
    </recommendedName>
</protein>
<name>A0A917RPK5_9ACTN</name>
<proteinExistence type="predicted"/>
<dbReference type="Proteomes" id="UP000637788">
    <property type="component" value="Unassembled WGS sequence"/>
</dbReference>
<organism evidence="3 4">
    <name type="scientific">Streptomyces flaveus</name>
    <dbReference type="NCBI Taxonomy" id="66370"/>
    <lineage>
        <taxon>Bacteria</taxon>
        <taxon>Bacillati</taxon>
        <taxon>Actinomycetota</taxon>
        <taxon>Actinomycetes</taxon>
        <taxon>Kitasatosporales</taxon>
        <taxon>Streptomycetaceae</taxon>
        <taxon>Streptomyces</taxon>
        <taxon>Streptomyces aurantiacus group</taxon>
    </lineage>
</organism>
<dbReference type="Pfam" id="PF01068">
    <property type="entry name" value="DNA_ligase_A_M"/>
    <property type="match status" value="1"/>
</dbReference>
<evidence type="ECO:0000256" key="1">
    <source>
        <dbReference type="SAM" id="MobiDB-lite"/>
    </source>
</evidence>
<feature type="region of interest" description="Disordered" evidence="1">
    <location>
        <begin position="185"/>
        <end position="235"/>
    </location>
</feature>
<comment type="caution">
    <text evidence="3">The sequence shown here is derived from an EMBL/GenBank/DDBJ whole genome shotgun (WGS) entry which is preliminary data.</text>
</comment>
<dbReference type="GO" id="GO:0006281">
    <property type="term" value="P:DNA repair"/>
    <property type="evidence" value="ECO:0007669"/>
    <property type="project" value="InterPro"/>
</dbReference>
<feature type="domain" description="ATP-dependent DNA ligase family profile" evidence="2">
    <location>
        <begin position="8"/>
        <end position="143"/>
    </location>
</feature>
<dbReference type="RefSeq" id="WP_246568953.1">
    <property type="nucleotide sequence ID" value="NZ_BMPQ01000063.1"/>
</dbReference>
<sequence>MTRTLPEPMLAAPVSDPALLPGWAGEPKWDGYRAQLAVYAGGRVFLRSQRGTDMTASFPEIRAAALAQLPEVTGVDGELVVWEGDRLAFERLQQRLARRGTAAADAAREWPTYFVAFDLVHTGADLTGWPYERRRGALQVLFADHSPTAPLTLCRRPPTRRWRRGGWDGRRPGWKGCASSGSMSRTVRCSRGGNTRFGSPPRPRGHRLPHRAPAAARSAPCCGRSRDSAVSGPPTKFAELRFSAPSAVELP</sequence>
<evidence type="ECO:0000313" key="3">
    <source>
        <dbReference type="EMBL" id="GGL17886.1"/>
    </source>
</evidence>
<dbReference type="GO" id="GO:0006310">
    <property type="term" value="P:DNA recombination"/>
    <property type="evidence" value="ECO:0007669"/>
    <property type="project" value="InterPro"/>
</dbReference>
<feature type="compositionally biased region" description="Polar residues" evidence="1">
    <location>
        <begin position="185"/>
        <end position="197"/>
    </location>
</feature>
<evidence type="ECO:0000259" key="2">
    <source>
        <dbReference type="Pfam" id="PF01068"/>
    </source>
</evidence>
<gene>
    <name evidence="3" type="ORF">GCM10010094_93440</name>
</gene>